<evidence type="ECO:0000313" key="1">
    <source>
        <dbReference type="EMBL" id="EMR01786.1"/>
    </source>
</evidence>
<dbReference type="RefSeq" id="WP_009196463.1">
    <property type="nucleotide sequence ID" value="NZ_AODQ01000090.1"/>
</dbReference>
<comment type="caution">
    <text evidence="1">The sequence shown here is derived from an EMBL/GenBank/DDBJ whole genome shotgun (WGS) entry which is preliminary data.</text>
</comment>
<sequence>MPHIQDIMEAVDHKTLKNALLDACIEKQQLMVDTAREAMKSIQESALAERSNEEMTDSFTAQCQNEQSMYARRMHEATGVLSILERVKGIKPPHGIGFGSLVMTDKMNFFVAASLGDFDMDGKKYFIISTQTPIYEAMDGKQAGESFSFRGRNYKIQEVL</sequence>
<keyword evidence="2" id="KW-1185">Reference proteome</keyword>
<accession>M7N3L2</accession>
<dbReference type="Proteomes" id="UP000011910">
    <property type="component" value="Unassembled WGS sequence"/>
</dbReference>
<dbReference type="eggNOG" id="COG0782">
    <property type="taxonomic scope" value="Bacteria"/>
</dbReference>
<dbReference type="AlphaFoldDB" id="M7N3L2"/>
<protein>
    <recommendedName>
        <fullName evidence="3">Transcription elongation factor</fullName>
    </recommendedName>
</protein>
<evidence type="ECO:0000313" key="2">
    <source>
        <dbReference type="Proteomes" id="UP000011910"/>
    </source>
</evidence>
<proteinExistence type="predicted"/>
<name>M7N3L2_9BACT</name>
<gene>
    <name evidence="1" type="ORF">ADICEAN_03077</name>
</gene>
<reference evidence="1 2" key="1">
    <citation type="journal article" date="2013" name="Genome Announc.">
        <title>Draft Genome Sequence of Cesiribacter andamanensis Strain AMV16T, Isolated from a Soil Sample from a Mud Volcano in the Andaman Islands, India.</title>
        <authorList>
            <person name="Shivaji S."/>
            <person name="Ara S."/>
            <person name="Begum Z."/>
            <person name="Srinivas T.N."/>
            <person name="Singh A."/>
            <person name="Kumar Pinnaka A."/>
        </authorList>
    </citation>
    <scope>NUCLEOTIDE SEQUENCE [LARGE SCALE GENOMIC DNA]</scope>
    <source>
        <strain evidence="1 2">AMV16</strain>
    </source>
</reference>
<organism evidence="1 2">
    <name type="scientific">Cesiribacter andamanensis AMV16</name>
    <dbReference type="NCBI Taxonomy" id="1279009"/>
    <lineage>
        <taxon>Bacteria</taxon>
        <taxon>Pseudomonadati</taxon>
        <taxon>Bacteroidota</taxon>
        <taxon>Cytophagia</taxon>
        <taxon>Cytophagales</taxon>
        <taxon>Cesiribacteraceae</taxon>
        <taxon>Cesiribacter</taxon>
    </lineage>
</organism>
<dbReference type="STRING" id="1279009.ADICEAN_03077"/>
<dbReference type="EMBL" id="AODQ01000090">
    <property type="protein sequence ID" value="EMR01786.1"/>
    <property type="molecule type" value="Genomic_DNA"/>
</dbReference>
<evidence type="ECO:0008006" key="3">
    <source>
        <dbReference type="Google" id="ProtNLM"/>
    </source>
</evidence>